<comment type="caution">
    <text evidence="1">The sequence shown here is derived from an EMBL/GenBank/DDBJ whole genome shotgun (WGS) entry which is preliminary data.</text>
</comment>
<gene>
    <name evidence="1" type="ORF">JMJ35_001857</name>
</gene>
<protein>
    <submittedName>
        <fullName evidence="1">Uncharacterized protein</fullName>
    </submittedName>
</protein>
<proteinExistence type="predicted"/>
<reference evidence="1" key="1">
    <citation type="submission" date="2023-03" db="EMBL/GenBank/DDBJ databases">
        <title>Complete genome of Cladonia borealis.</title>
        <authorList>
            <person name="Park H."/>
        </authorList>
    </citation>
    <scope>NUCLEOTIDE SEQUENCE</scope>
    <source>
        <strain evidence="1">ANT050790</strain>
    </source>
</reference>
<evidence type="ECO:0000313" key="1">
    <source>
        <dbReference type="EMBL" id="KAK0515823.1"/>
    </source>
</evidence>
<dbReference type="AlphaFoldDB" id="A0AA39R6M2"/>
<dbReference type="Proteomes" id="UP001166286">
    <property type="component" value="Unassembled WGS sequence"/>
</dbReference>
<dbReference type="EMBL" id="JAFEKC020000003">
    <property type="protein sequence ID" value="KAK0515823.1"/>
    <property type="molecule type" value="Genomic_DNA"/>
</dbReference>
<accession>A0AA39R6M2</accession>
<evidence type="ECO:0000313" key="2">
    <source>
        <dbReference type="Proteomes" id="UP001166286"/>
    </source>
</evidence>
<keyword evidence="2" id="KW-1185">Reference proteome</keyword>
<name>A0AA39R6M2_9LECA</name>
<organism evidence="1 2">
    <name type="scientific">Cladonia borealis</name>
    <dbReference type="NCBI Taxonomy" id="184061"/>
    <lineage>
        <taxon>Eukaryota</taxon>
        <taxon>Fungi</taxon>
        <taxon>Dikarya</taxon>
        <taxon>Ascomycota</taxon>
        <taxon>Pezizomycotina</taxon>
        <taxon>Lecanoromycetes</taxon>
        <taxon>OSLEUM clade</taxon>
        <taxon>Lecanoromycetidae</taxon>
        <taxon>Lecanorales</taxon>
        <taxon>Lecanorineae</taxon>
        <taxon>Cladoniaceae</taxon>
        <taxon>Cladonia</taxon>
    </lineage>
</organism>
<dbReference type="Pfam" id="PF26639">
    <property type="entry name" value="Het-6_barrel"/>
    <property type="match status" value="1"/>
</dbReference>
<sequence>MNSASARFGDEYSQETLVLSGLKVDVIGFASKKPSVECYTGTDLKEDIDRKRKRRETTIATCQEWEQHVQKTSLEKSPYATRHGRREAFWRTLIADRDLALKGPPIPSDDFAGRFEAWIGGDVPFVLRKKEQEHGYWELVGEAYLHGIMDGSWVRKAVKEDVMDFRII</sequence>